<keyword evidence="6" id="KW-0963">Cytoplasm</keyword>
<feature type="site" description="Transition state stabilizer" evidence="6">
    <location>
        <position position="183"/>
    </location>
</feature>
<dbReference type="GO" id="GO:0000287">
    <property type="term" value="F:magnesium ion binding"/>
    <property type="evidence" value="ECO:0007669"/>
    <property type="project" value="UniProtKB-UniRule"/>
</dbReference>
<dbReference type="GO" id="GO:0006085">
    <property type="term" value="P:acetyl-CoA biosynthetic process"/>
    <property type="evidence" value="ECO:0007669"/>
    <property type="project" value="UniProtKB-UniRule"/>
</dbReference>
<dbReference type="PANTHER" id="PTHR21060">
    <property type="entry name" value="ACETATE KINASE"/>
    <property type="match status" value="1"/>
</dbReference>
<evidence type="ECO:0000256" key="6">
    <source>
        <dbReference type="HAMAP-Rule" id="MF_00020"/>
    </source>
</evidence>
<dbReference type="InterPro" id="IPR043129">
    <property type="entry name" value="ATPase_NBD"/>
</dbReference>
<dbReference type="EMBL" id="HG934468">
    <property type="protein sequence ID" value="CDN30841.1"/>
    <property type="molecule type" value="Genomic_DNA"/>
</dbReference>
<dbReference type="PROSITE" id="PS01076">
    <property type="entry name" value="ACETATE_KINASE_2"/>
    <property type="match status" value="1"/>
</dbReference>
<comment type="cofactor">
    <cofactor evidence="6">
        <name>Mg(2+)</name>
        <dbReference type="ChEBI" id="CHEBI:18420"/>
    </cofactor>
    <cofactor evidence="6">
        <name>Mn(2+)</name>
        <dbReference type="ChEBI" id="CHEBI:29035"/>
    </cofactor>
    <text evidence="6">Mg(2+). Can also accept Mn(2+).</text>
</comment>
<feature type="binding site" evidence="6">
    <location>
        <begin position="286"/>
        <end position="288"/>
    </location>
    <ligand>
        <name>ATP</name>
        <dbReference type="ChEBI" id="CHEBI:30616"/>
    </ligand>
</feature>
<dbReference type="OrthoDB" id="9802453at2"/>
<comment type="subcellular location">
    <subcellularLocation>
        <location evidence="6">Cytoplasm</location>
    </subcellularLocation>
</comment>
<feature type="binding site" evidence="6">
    <location>
        <position position="94"/>
    </location>
    <ligand>
        <name>substrate</name>
    </ligand>
</feature>
<feature type="binding site" evidence="6">
    <location>
        <position position="7"/>
    </location>
    <ligand>
        <name>Mg(2+)</name>
        <dbReference type="ChEBI" id="CHEBI:18420"/>
    </ligand>
</feature>
<keyword evidence="5 6" id="KW-0067">ATP-binding</keyword>
<dbReference type="GO" id="GO:0008776">
    <property type="term" value="F:acetate kinase activity"/>
    <property type="evidence" value="ECO:0007669"/>
    <property type="project" value="UniProtKB-UniRule"/>
</dbReference>
<reference evidence="8 9" key="1">
    <citation type="journal article" date="2015" name="Genome Announc.">
        <title>Complete Genome Sequence of the Novel Leech Symbiont Mucinivorans hirudinis M3T.</title>
        <authorList>
            <person name="Nelson M.C."/>
            <person name="Bomar L."/>
            <person name="Graf J."/>
        </authorList>
    </citation>
    <scope>NUCLEOTIDE SEQUENCE [LARGE SCALE GENOMIC DNA]</scope>
    <source>
        <strain evidence="9">M3</strain>
    </source>
</reference>
<keyword evidence="4 6" id="KW-0418">Kinase</keyword>
<feature type="binding site" evidence="6">
    <location>
        <position position="14"/>
    </location>
    <ligand>
        <name>ATP</name>
        <dbReference type="ChEBI" id="CHEBI:30616"/>
    </ligand>
</feature>
<dbReference type="GO" id="GO:0005524">
    <property type="term" value="F:ATP binding"/>
    <property type="evidence" value="ECO:0007669"/>
    <property type="project" value="UniProtKB-KW"/>
</dbReference>
<keyword evidence="3 6" id="KW-0547">Nucleotide-binding</keyword>
<dbReference type="GO" id="GO:0005737">
    <property type="term" value="C:cytoplasm"/>
    <property type="evidence" value="ECO:0007669"/>
    <property type="project" value="UniProtKB-SubCell"/>
</dbReference>
<dbReference type="PRINTS" id="PR00471">
    <property type="entry name" value="ACETATEKNASE"/>
</dbReference>
<evidence type="ECO:0000313" key="9">
    <source>
        <dbReference type="Proteomes" id="UP000027616"/>
    </source>
</evidence>
<dbReference type="PROSITE" id="PS01075">
    <property type="entry name" value="ACETATE_KINASE_1"/>
    <property type="match status" value="1"/>
</dbReference>
<dbReference type="PANTHER" id="PTHR21060:SF15">
    <property type="entry name" value="ACETATE KINASE-RELATED"/>
    <property type="match status" value="1"/>
</dbReference>
<dbReference type="Proteomes" id="UP000027616">
    <property type="component" value="Chromosome I"/>
</dbReference>
<comment type="pathway">
    <text evidence="6">Metabolic intermediate biosynthesis; acetyl-CoA biosynthesis; acetyl-CoA from acetate: step 1/2.</text>
</comment>
<accession>A0A060R6U7</accession>
<dbReference type="STRING" id="1433126.BN938_0736"/>
<evidence type="ECO:0000256" key="7">
    <source>
        <dbReference type="RuleBase" id="RU003835"/>
    </source>
</evidence>
<keyword evidence="6" id="KW-0479">Metal-binding</keyword>
<dbReference type="CDD" id="cd24010">
    <property type="entry name" value="ASKHA_NBD_AcK_PK"/>
    <property type="match status" value="1"/>
</dbReference>
<keyword evidence="2 6" id="KW-0808">Transferase</keyword>
<comment type="subunit">
    <text evidence="6">Homodimer.</text>
</comment>
<dbReference type="AlphaFoldDB" id="A0A060R6U7"/>
<dbReference type="HOGENOM" id="CLU_020352_0_1_10"/>
<feature type="binding site" evidence="6">
    <location>
        <begin position="334"/>
        <end position="338"/>
    </location>
    <ligand>
        <name>ATP</name>
        <dbReference type="ChEBI" id="CHEBI:30616"/>
    </ligand>
</feature>
<evidence type="ECO:0000256" key="5">
    <source>
        <dbReference type="ARBA" id="ARBA00022840"/>
    </source>
</evidence>
<name>A0A060R6U7_9BACT</name>
<comment type="similarity">
    <text evidence="1 6 7">Belongs to the acetokinase family.</text>
</comment>
<dbReference type="Gene3D" id="3.30.420.40">
    <property type="match status" value="2"/>
</dbReference>
<comment type="catalytic activity">
    <reaction evidence="6">
        <text>acetate + ATP = acetyl phosphate + ADP</text>
        <dbReference type="Rhea" id="RHEA:11352"/>
        <dbReference type="ChEBI" id="CHEBI:22191"/>
        <dbReference type="ChEBI" id="CHEBI:30089"/>
        <dbReference type="ChEBI" id="CHEBI:30616"/>
        <dbReference type="ChEBI" id="CHEBI:456216"/>
        <dbReference type="EC" id="2.7.2.1"/>
    </reaction>
</comment>
<protein>
    <recommendedName>
        <fullName evidence="6">Acetate kinase</fullName>
        <ecNumber evidence="6">2.7.2.1</ecNumber>
    </recommendedName>
    <alternativeName>
        <fullName evidence="6">Acetokinase</fullName>
    </alternativeName>
</protein>
<evidence type="ECO:0000256" key="4">
    <source>
        <dbReference type="ARBA" id="ARBA00022777"/>
    </source>
</evidence>
<dbReference type="KEGG" id="rbc:BN938_0736"/>
<dbReference type="Pfam" id="PF00871">
    <property type="entry name" value="Acetate_kinase"/>
    <property type="match status" value="1"/>
</dbReference>
<dbReference type="InterPro" id="IPR004372">
    <property type="entry name" value="Ac/propionate_kinase"/>
</dbReference>
<dbReference type="InterPro" id="IPR023865">
    <property type="entry name" value="Aliphatic_acid_kinase_CS"/>
</dbReference>
<dbReference type="PATRIC" id="fig|1433126.3.peg.737"/>
<dbReference type="InterPro" id="IPR000890">
    <property type="entry name" value="Aliphatic_acid_kin_short-chain"/>
</dbReference>
<dbReference type="EC" id="2.7.2.1" evidence="6"/>
<dbReference type="HAMAP" id="MF_00020">
    <property type="entry name" value="Acetate_kinase"/>
    <property type="match status" value="1"/>
</dbReference>
<dbReference type="SUPFAM" id="SSF53067">
    <property type="entry name" value="Actin-like ATPase domain"/>
    <property type="match status" value="2"/>
</dbReference>
<sequence>MKILVLNCGSSSIKYQLIQVKSKSETKLMAKGQIERIGLTDSVLTHKPADKPKLAFVQSVPDHSVGINIILSTLTDANHGVIESLNEIAAAGHRVAHGGEYFKDSAIVTPLVKQQIENCFELAPLHNPANLKGILSIEKLLPTIPQVAVFDTSFHQTMPMETYLYAIPYKYYEEFRIRRYGFHGTSHKFVAQKACDMLGLEFEKSKIITCHIGNGASVTAIKDGKSFDTSMGFTPVDGLMMGTRCGAIDSGVVLYIMDKEGLTTQKANDLINKQSGLLGISGVSSDMRDVKGAAANGNEKAQLALRMFIARLKRFIGSYMAELEGADAIVFTGGIGENEDFIRKGACEGLEFMGVDFDNQANDGMREDAVISKPNSRVKVVVACTDEELVIAQDTFRLLRKRPE</sequence>
<dbReference type="eggNOG" id="COG0282">
    <property type="taxonomic scope" value="Bacteria"/>
</dbReference>
<evidence type="ECO:0000313" key="8">
    <source>
        <dbReference type="EMBL" id="CDN30841.1"/>
    </source>
</evidence>
<feature type="binding site" evidence="6">
    <location>
        <begin position="211"/>
        <end position="215"/>
    </location>
    <ligand>
        <name>ATP</name>
        <dbReference type="ChEBI" id="CHEBI:30616"/>
    </ligand>
</feature>
<keyword evidence="9" id="KW-1185">Reference proteome</keyword>
<comment type="function">
    <text evidence="6">Catalyzes the formation of acetyl phosphate from acetate and ATP. Can also catalyze the reverse reaction.</text>
</comment>
<evidence type="ECO:0000256" key="2">
    <source>
        <dbReference type="ARBA" id="ARBA00022679"/>
    </source>
</evidence>
<organism evidence="8 9">
    <name type="scientific">Mucinivorans hirudinis</name>
    <dbReference type="NCBI Taxonomy" id="1433126"/>
    <lineage>
        <taxon>Bacteria</taxon>
        <taxon>Pseudomonadati</taxon>
        <taxon>Bacteroidota</taxon>
        <taxon>Bacteroidia</taxon>
        <taxon>Bacteroidales</taxon>
        <taxon>Rikenellaceae</taxon>
        <taxon>Mucinivorans</taxon>
    </lineage>
</organism>
<dbReference type="NCBIfam" id="TIGR00016">
    <property type="entry name" value="ackA"/>
    <property type="match status" value="1"/>
</dbReference>
<dbReference type="GO" id="GO:0006083">
    <property type="term" value="P:acetate metabolic process"/>
    <property type="evidence" value="ECO:0007669"/>
    <property type="project" value="TreeGrafter"/>
</dbReference>
<dbReference type="UniPathway" id="UPA00340">
    <property type="reaction ID" value="UER00458"/>
</dbReference>
<dbReference type="PIRSF" id="PIRSF000722">
    <property type="entry name" value="Acetate_prop_kin"/>
    <property type="match status" value="1"/>
</dbReference>
<feature type="site" description="Transition state stabilizer" evidence="6">
    <location>
        <position position="244"/>
    </location>
</feature>
<keyword evidence="6" id="KW-0460">Magnesium</keyword>
<gene>
    <name evidence="6" type="primary">ackA</name>
    <name evidence="8" type="ORF">BN938_0736</name>
</gene>
<proteinExistence type="inferred from homology"/>
<feature type="binding site" evidence="6">
    <location>
        <position position="387"/>
    </location>
    <ligand>
        <name>Mg(2+)</name>
        <dbReference type="ChEBI" id="CHEBI:18420"/>
    </ligand>
</feature>
<evidence type="ECO:0000256" key="1">
    <source>
        <dbReference type="ARBA" id="ARBA00008748"/>
    </source>
</evidence>
<feature type="active site" description="Proton donor/acceptor" evidence="6">
    <location>
        <position position="151"/>
    </location>
</feature>
<evidence type="ECO:0000256" key="3">
    <source>
        <dbReference type="ARBA" id="ARBA00022741"/>
    </source>
</evidence>